<dbReference type="Gene3D" id="3.30.420.10">
    <property type="entry name" value="Ribonuclease H-like superfamily/Ribonuclease H"/>
    <property type="match status" value="1"/>
</dbReference>
<evidence type="ECO:0000313" key="3">
    <source>
        <dbReference type="EMBL" id="MBW0529966.1"/>
    </source>
</evidence>
<dbReference type="InterPro" id="IPR036397">
    <property type="entry name" value="RNaseH_sf"/>
</dbReference>
<feature type="domain" description="Integrase catalytic" evidence="2">
    <location>
        <begin position="3"/>
        <end position="147"/>
    </location>
</feature>
<evidence type="ECO:0000256" key="1">
    <source>
        <dbReference type="ARBA" id="ARBA00022884"/>
    </source>
</evidence>
<proteinExistence type="predicted"/>
<organism evidence="3 4">
    <name type="scientific">Austropuccinia psidii MF-1</name>
    <dbReference type="NCBI Taxonomy" id="1389203"/>
    <lineage>
        <taxon>Eukaryota</taxon>
        <taxon>Fungi</taxon>
        <taxon>Dikarya</taxon>
        <taxon>Basidiomycota</taxon>
        <taxon>Pucciniomycotina</taxon>
        <taxon>Pucciniomycetes</taxon>
        <taxon>Pucciniales</taxon>
        <taxon>Sphaerophragmiaceae</taxon>
        <taxon>Austropuccinia</taxon>
    </lineage>
</organism>
<keyword evidence="4" id="KW-1185">Reference proteome</keyword>
<dbReference type="PANTHER" id="PTHR37984:SF5">
    <property type="entry name" value="PROTEIN NYNRIN-LIKE"/>
    <property type="match status" value="1"/>
</dbReference>
<dbReference type="EMBL" id="AVOT02035579">
    <property type="protein sequence ID" value="MBW0529966.1"/>
    <property type="molecule type" value="Genomic_DNA"/>
</dbReference>
<dbReference type="Proteomes" id="UP000765509">
    <property type="component" value="Unassembled WGS sequence"/>
</dbReference>
<evidence type="ECO:0000313" key="4">
    <source>
        <dbReference type="Proteomes" id="UP000765509"/>
    </source>
</evidence>
<accession>A0A9Q3EX84</accession>
<reference evidence="3" key="1">
    <citation type="submission" date="2021-03" db="EMBL/GenBank/DDBJ databases">
        <title>Draft genome sequence of rust myrtle Austropuccinia psidii MF-1, a brazilian biotype.</title>
        <authorList>
            <person name="Quecine M.C."/>
            <person name="Pachon D.M.R."/>
            <person name="Bonatelli M.L."/>
            <person name="Correr F.H."/>
            <person name="Franceschini L.M."/>
            <person name="Leite T.F."/>
            <person name="Margarido G.R.A."/>
            <person name="Almeida C.A."/>
            <person name="Ferrarezi J.A."/>
            <person name="Labate C.A."/>
        </authorList>
    </citation>
    <scope>NUCLEOTIDE SEQUENCE</scope>
    <source>
        <strain evidence="3">MF-1</strain>
    </source>
</reference>
<dbReference type="GO" id="GO:0005634">
    <property type="term" value="C:nucleus"/>
    <property type="evidence" value="ECO:0007669"/>
    <property type="project" value="UniProtKB-ARBA"/>
</dbReference>
<dbReference type="OrthoDB" id="2273864at2759"/>
<dbReference type="AlphaFoldDB" id="A0A9Q3EX84"/>
<gene>
    <name evidence="3" type="ORF">O181_069681</name>
</gene>
<dbReference type="PANTHER" id="PTHR37984">
    <property type="entry name" value="PROTEIN CBG26694"/>
    <property type="match status" value="1"/>
</dbReference>
<keyword evidence="1" id="KW-0694">RNA-binding</keyword>
<protein>
    <recommendedName>
        <fullName evidence="2">Integrase catalytic domain-containing protein</fullName>
    </recommendedName>
</protein>
<comment type="caution">
    <text evidence="3">The sequence shown here is derived from an EMBL/GenBank/DDBJ whole genome shotgun (WGS) entry which is preliminary data.</text>
</comment>
<dbReference type="InterPro" id="IPR001584">
    <property type="entry name" value="Integrase_cat-core"/>
</dbReference>
<dbReference type="PROSITE" id="PS50994">
    <property type="entry name" value="INTEGRASE"/>
    <property type="match status" value="1"/>
</dbReference>
<dbReference type="SUPFAM" id="SSF53098">
    <property type="entry name" value="Ribonuclease H-like"/>
    <property type="match status" value="1"/>
</dbReference>
<sequence>MQEPKFPWNVSHTVWVTELPPSGDKSYNSCLVIVKRYRKTPILSPRGKDDTSMDTYTLLWNRVISHAGLFKDRISDRDSDFDFELWKNSNRIVGTNLFFSTAYNPQFDGLAERRIQTLEDMIRRLCAYGSEFKEPDGPTHDRCTLIP</sequence>
<dbReference type="InterPro" id="IPR050951">
    <property type="entry name" value="Retrovirus_Pol_polyprotein"/>
</dbReference>
<dbReference type="GO" id="GO:0003723">
    <property type="term" value="F:RNA binding"/>
    <property type="evidence" value="ECO:0007669"/>
    <property type="project" value="UniProtKB-KW"/>
</dbReference>
<dbReference type="GO" id="GO:0015074">
    <property type="term" value="P:DNA integration"/>
    <property type="evidence" value="ECO:0007669"/>
    <property type="project" value="InterPro"/>
</dbReference>
<name>A0A9Q3EX84_9BASI</name>
<evidence type="ECO:0000259" key="2">
    <source>
        <dbReference type="PROSITE" id="PS50994"/>
    </source>
</evidence>
<dbReference type="InterPro" id="IPR012337">
    <property type="entry name" value="RNaseH-like_sf"/>
</dbReference>